<dbReference type="SUPFAM" id="SSF51735">
    <property type="entry name" value="NAD(P)-binding Rossmann-fold domains"/>
    <property type="match status" value="1"/>
</dbReference>
<feature type="domain" description="Putative oxidoreductase/dehydrogenase Rossmann-like" evidence="1">
    <location>
        <begin position="61"/>
        <end position="120"/>
    </location>
</feature>
<dbReference type="InterPro" id="IPR018931">
    <property type="entry name" value="DUF2520"/>
</dbReference>
<dbReference type="InterPro" id="IPR037108">
    <property type="entry name" value="TM1727-like_C_sf"/>
</dbReference>
<feature type="domain" description="DUF2520" evidence="2">
    <location>
        <begin position="138"/>
        <end position="266"/>
    </location>
</feature>
<dbReference type="Pfam" id="PF10728">
    <property type="entry name" value="DUF2520"/>
    <property type="match status" value="1"/>
</dbReference>
<evidence type="ECO:0000259" key="1">
    <source>
        <dbReference type="Pfam" id="PF10727"/>
    </source>
</evidence>
<evidence type="ECO:0000313" key="3">
    <source>
        <dbReference type="EMBL" id="SMP47370.1"/>
    </source>
</evidence>
<dbReference type="Gene3D" id="1.10.1040.20">
    <property type="entry name" value="ProC-like, C-terminal domain"/>
    <property type="match status" value="1"/>
</dbReference>
<dbReference type="PANTHER" id="PTHR40459:SF1">
    <property type="entry name" value="CONSERVED HYPOTHETICAL ALANINE AND LEUCINE RICH PROTEIN"/>
    <property type="match status" value="1"/>
</dbReference>
<dbReference type="Pfam" id="PF10727">
    <property type="entry name" value="Rossmann-like"/>
    <property type="match status" value="1"/>
</dbReference>
<dbReference type="Proteomes" id="UP001158049">
    <property type="component" value="Unassembled WGS sequence"/>
</dbReference>
<dbReference type="EMBL" id="FXUL01000002">
    <property type="protein sequence ID" value="SMP47370.1"/>
    <property type="molecule type" value="Genomic_DNA"/>
</dbReference>
<accession>A0ABY1PY44</accession>
<reference evidence="3 4" key="1">
    <citation type="submission" date="2017-05" db="EMBL/GenBank/DDBJ databases">
        <authorList>
            <person name="Varghese N."/>
            <person name="Submissions S."/>
        </authorList>
    </citation>
    <scope>NUCLEOTIDE SEQUENCE [LARGE SCALE GENOMIC DNA]</scope>
    <source>
        <strain evidence="3 4">DSM 26001</strain>
    </source>
</reference>
<keyword evidence="4" id="KW-1185">Reference proteome</keyword>
<dbReference type="InterPro" id="IPR019665">
    <property type="entry name" value="OxRdtase/DH_put_Rossmann_dom"/>
</dbReference>
<dbReference type="Gene3D" id="3.40.50.720">
    <property type="entry name" value="NAD(P)-binding Rossmann-like Domain"/>
    <property type="match status" value="1"/>
</dbReference>
<dbReference type="SUPFAM" id="SSF48179">
    <property type="entry name" value="6-phosphogluconate dehydrogenase C-terminal domain-like"/>
    <property type="match status" value="1"/>
</dbReference>
<evidence type="ECO:0000259" key="2">
    <source>
        <dbReference type="Pfam" id="PF10728"/>
    </source>
</evidence>
<sequence>MQPTLNIIGSGHLAQTLGRLWQGHRSLELRDVLSRNAGNAKAACAFIGGGRPVDDYADLFAADITLIATPDDQIAGCCEQLAASGVIRPGTVVFHCSGALPSTVLAAAAERGALTASIHPIRSFASPEQVAQSFAGTWCGAEGDPAALAVLRPLFTGIGAQLVDIDPAAKTVYHAAAVFACNYLVTLLDVALQAYRHAGIPEAVAMQMMAPLVNKTVEQTFNAGTTAALSGPIARGDMATVATQQAAVTAWDADKGALYAMLAKETVALARRRTTER</sequence>
<dbReference type="PANTHER" id="PTHR40459">
    <property type="entry name" value="CONSERVED HYPOTHETICAL ALANINE AND LEUCINE RICH PROTEIN"/>
    <property type="match status" value="1"/>
</dbReference>
<gene>
    <name evidence="3" type="ORF">SAMN06295970_10221</name>
</gene>
<evidence type="ECO:0000313" key="4">
    <source>
        <dbReference type="Proteomes" id="UP001158049"/>
    </source>
</evidence>
<protein>
    <submittedName>
        <fullName evidence="3">Predicted oxidoreductase, contains short-chain dehydrogenase (SDR) and DUF2520 domains</fullName>
    </submittedName>
</protein>
<dbReference type="RefSeq" id="WP_283440833.1">
    <property type="nucleotide sequence ID" value="NZ_FXUL01000002.1"/>
</dbReference>
<dbReference type="InterPro" id="IPR008927">
    <property type="entry name" value="6-PGluconate_DH-like_C_sf"/>
</dbReference>
<proteinExistence type="predicted"/>
<organism evidence="3 4">
    <name type="scientific">Noviherbaspirillum suwonense</name>
    <dbReference type="NCBI Taxonomy" id="1224511"/>
    <lineage>
        <taxon>Bacteria</taxon>
        <taxon>Pseudomonadati</taxon>
        <taxon>Pseudomonadota</taxon>
        <taxon>Betaproteobacteria</taxon>
        <taxon>Burkholderiales</taxon>
        <taxon>Oxalobacteraceae</taxon>
        <taxon>Noviherbaspirillum</taxon>
    </lineage>
</organism>
<dbReference type="InterPro" id="IPR036291">
    <property type="entry name" value="NAD(P)-bd_dom_sf"/>
</dbReference>
<name>A0ABY1PY44_9BURK</name>
<comment type="caution">
    <text evidence="3">The sequence shown here is derived from an EMBL/GenBank/DDBJ whole genome shotgun (WGS) entry which is preliminary data.</text>
</comment>